<evidence type="ECO:0000256" key="10">
    <source>
        <dbReference type="ARBA" id="ARBA00022827"/>
    </source>
</evidence>
<dbReference type="CDD" id="cd00713">
    <property type="entry name" value="GltS"/>
    <property type="match status" value="1"/>
</dbReference>
<dbReference type="InterPro" id="IPR002489">
    <property type="entry name" value="Glu_synth_asu_C"/>
</dbReference>
<feature type="region of interest" description="Disordered" evidence="21">
    <location>
        <begin position="914"/>
        <end position="943"/>
    </location>
</feature>
<keyword evidence="6" id="KW-0028">Amino-acid biosynthesis</keyword>
<evidence type="ECO:0000256" key="6">
    <source>
        <dbReference type="ARBA" id="ARBA00022605"/>
    </source>
</evidence>
<dbReference type="PANTHER" id="PTHR11938">
    <property type="entry name" value="FAD NADPH DEHYDROGENASE/OXIDOREDUCTASE"/>
    <property type="match status" value="1"/>
</dbReference>
<keyword evidence="13" id="KW-0408">Iron</keyword>
<comment type="caution">
    <text evidence="23">The sequence shown here is derived from an EMBL/GenBank/DDBJ whole genome shotgun (WGS) entry which is preliminary data.</text>
</comment>
<dbReference type="Gene3D" id="2.160.20.60">
    <property type="entry name" value="Glutamate synthase, alpha subunit, C-terminal domain"/>
    <property type="match status" value="1"/>
</dbReference>
<dbReference type="SUPFAM" id="SSF51395">
    <property type="entry name" value="FMN-linked oxidoreductases"/>
    <property type="match status" value="1"/>
</dbReference>
<dbReference type="RefSeq" id="WP_085579305.1">
    <property type="nucleotide sequence ID" value="NZ_JFKA01000001.1"/>
</dbReference>
<evidence type="ECO:0000256" key="9">
    <source>
        <dbReference type="ARBA" id="ARBA00022723"/>
    </source>
</evidence>
<dbReference type="Pfam" id="PF01493">
    <property type="entry name" value="GXGXG"/>
    <property type="match status" value="1"/>
</dbReference>
<keyword evidence="9" id="KW-0479">Metal-binding</keyword>
<organism evidence="23 24">
    <name type="scientific">Thalassospira mesophila</name>
    <dbReference type="NCBI Taxonomy" id="1293891"/>
    <lineage>
        <taxon>Bacteria</taxon>
        <taxon>Pseudomonadati</taxon>
        <taxon>Pseudomonadota</taxon>
        <taxon>Alphaproteobacteria</taxon>
        <taxon>Rhodospirillales</taxon>
        <taxon>Thalassospiraceae</taxon>
        <taxon>Thalassospira</taxon>
    </lineage>
</organism>
<keyword evidence="10" id="KW-0274">FAD</keyword>
<evidence type="ECO:0000256" key="7">
    <source>
        <dbReference type="ARBA" id="ARBA00022630"/>
    </source>
</evidence>
<evidence type="ECO:0000313" key="23">
    <source>
        <dbReference type="EMBL" id="OSQ40724.1"/>
    </source>
</evidence>
<evidence type="ECO:0000256" key="17">
    <source>
        <dbReference type="ARBA" id="ARBA00037898"/>
    </source>
</evidence>
<evidence type="ECO:0000256" key="1">
    <source>
        <dbReference type="ARBA" id="ARBA00001917"/>
    </source>
</evidence>
<protein>
    <recommendedName>
        <fullName evidence="19">Glutamate synthase [NADPH] large chain</fullName>
        <ecNumber evidence="5">1.4.1.13</ecNumber>
    </recommendedName>
    <alternativeName>
        <fullName evidence="20">Glutamate synthase subunit alpha</fullName>
    </alternativeName>
</protein>
<evidence type="ECO:0000256" key="18">
    <source>
        <dbReference type="ARBA" id="ARBA00048151"/>
    </source>
</evidence>
<dbReference type="GO" id="GO:0004355">
    <property type="term" value="F:glutamate synthase (NADPH) activity"/>
    <property type="evidence" value="ECO:0007669"/>
    <property type="project" value="UniProtKB-EC"/>
</dbReference>
<evidence type="ECO:0000256" key="11">
    <source>
        <dbReference type="ARBA" id="ARBA00022962"/>
    </source>
</evidence>
<dbReference type="PROSITE" id="PS51278">
    <property type="entry name" value="GATASE_TYPE_2"/>
    <property type="match status" value="1"/>
</dbReference>
<evidence type="ECO:0000256" key="20">
    <source>
        <dbReference type="ARBA" id="ARBA00079921"/>
    </source>
</evidence>
<keyword evidence="11" id="KW-0315">Glutamine amidotransferase</keyword>
<dbReference type="Pfam" id="PF04898">
    <property type="entry name" value="Glu_syn_central"/>
    <property type="match status" value="1"/>
</dbReference>
<evidence type="ECO:0000256" key="14">
    <source>
        <dbReference type="ARBA" id="ARBA00023014"/>
    </source>
</evidence>
<accession>A0A1Y2L4F7</accession>
<keyword evidence="24" id="KW-1185">Reference proteome</keyword>
<keyword evidence="8" id="KW-0288">FMN</keyword>
<comment type="cofactor">
    <cofactor evidence="3">
        <name>FAD</name>
        <dbReference type="ChEBI" id="CHEBI:57692"/>
    </cofactor>
</comment>
<evidence type="ECO:0000256" key="3">
    <source>
        <dbReference type="ARBA" id="ARBA00001974"/>
    </source>
</evidence>
<dbReference type="GO" id="GO:0019676">
    <property type="term" value="P:ammonia assimilation cycle"/>
    <property type="evidence" value="ECO:0007669"/>
    <property type="project" value="TreeGrafter"/>
</dbReference>
<comment type="similarity">
    <text evidence="4">Belongs to the glutamate synthase family.</text>
</comment>
<evidence type="ECO:0000259" key="22">
    <source>
        <dbReference type="PROSITE" id="PS51278"/>
    </source>
</evidence>
<dbReference type="GO" id="GO:0006537">
    <property type="term" value="P:glutamate biosynthetic process"/>
    <property type="evidence" value="ECO:0007669"/>
    <property type="project" value="UniProtKB-KW"/>
</dbReference>
<reference evidence="23 24" key="1">
    <citation type="submission" date="2014-03" db="EMBL/GenBank/DDBJ databases">
        <title>The draft genome sequence of Thalassospira mesophila JCM 18969.</title>
        <authorList>
            <person name="Lai Q."/>
            <person name="Shao Z."/>
        </authorList>
    </citation>
    <scope>NUCLEOTIDE SEQUENCE [LARGE SCALE GENOMIC DNA]</scope>
    <source>
        <strain evidence="23 24">JCM 18969</strain>
    </source>
</reference>
<dbReference type="InterPro" id="IPR029055">
    <property type="entry name" value="Ntn_hydrolases_N"/>
</dbReference>
<dbReference type="Gene3D" id="3.60.20.10">
    <property type="entry name" value="Glutamine Phosphoribosylpyrophosphate, subunit 1, domain 1"/>
    <property type="match status" value="1"/>
</dbReference>
<keyword evidence="12" id="KW-0560">Oxidoreductase</keyword>
<keyword evidence="15" id="KW-0314">Glutamate biosynthesis</keyword>
<evidence type="ECO:0000256" key="12">
    <source>
        <dbReference type="ARBA" id="ARBA00023002"/>
    </source>
</evidence>
<dbReference type="OrthoDB" id="9758182at2"/>
<dbReference type="InterPro" id="IPR036485">
    <property type="entry name" value="Glu_synth_asu_C_sf"/>
</dbReference>
<evidence type="ECO:0000313" key="24">
    <source>
        <dbReference type="Proteomes" id="UP000193391"/>
    </source>
</evidence>
<evidence type="ECO:0000256" key="19">
    <source>
        <dbReference type="ARBA" id="ARBA00072108"/>
    </source>
</evidence>
<evidence type="ECO:0000256" key="15">
    <source>
        <dbReference type="ARBA" id="ARBA00023164"/>
    </source>
</evidence>
<dbReference type="CDD" id="cd00982">
    <property type="entry name" value="gltB_C"/>
    <property type="match status" value="1"/>
</dbReference>
<evidence type="ECO:0000256" key="5">
    <source>
        <dbReference type="ARBA" id="ARBA00012079"/>
    </source>
</evidence>
<sequence>MNEIIKGHGAEEIARFERNAEHLTATGMYDVDDEHSSCGVGLIGAIDGKPRREVVEAGIEALKAIWHRGAVDADGKTGDGAGIHLQVPQDFFKAHLKLINQEAPDSMIAVGQVFLPRIDMAAQERCRAIVETEILKMGYSILGWRQVPVNVSVIGEKANATRPEIEQVLVGGLATIDEEQFEVDLYVIRRRIEKAVMTESIKDFYICSLSCRSIIYKGMFLAEQIDIFYPDLRDERFTSNFCVYHQRYSTNTFPSWPLAQPFRVLAHNGEINTLRGNVNWMKSHEARMGNEAFSDTIEDVKPVIQPGSSDSAALDAVFELMVRAGRDLPMVKTMMVPEAWSKKATTPDSYKNLYAYCNAVMEPWDGPAALAAYGGKWLLGGTDRNGLRPLRYAVTGNGLLIAGSETGMVHIDEETCVEKGRLGPGQMIAVNLEEGKLYHDTELKDKLAHRRDWSKWVGRTKVLDDLVSPEKSEPANFSKEHLLRMQKAMGLSHEDLELILHPMAEDAKEAIGSMGDDTPLAILSDRYRGMHHFFRQNFAQVTNPPIDSLREARVMSLKTRLGNLGNILEEDESQCDLLQLDSPVLTTGEYDAMRDYMGDSAVEIDTTFDIAAGPTALRDAITRIQKEAEEAVRGGALHVILTDEHIDATHAAIPMVLAVGGVHSFLVKNSLRTYISLTVRSAECMDVHYFAVLIGVGATTVNAYLAQEGLLDRYARGLFPTIHSTAEIMQRFKTAIDQGLLKIMSKMGISIISSYRGGYNFESIGLSRSLVAEFFPGMPSRISGIGLQGIQRRTIAQHKDAFAGNVVSLPVGGLYKYRRSGERHVWTGPLIHTLQSSVTTGSYNTFRKFSEGLRQREPLHLRDLLDFRSDRKPVRQEEVESITEIRKRFVTPGMSHGALSTEAHESLAIAMNRIGAKSNSGEGGESRERFRPRSNGDNARSSIKQVASGRFGVTAEYLNNCEEIQIKVAQGAKPGEGGQLPGFKVTVEIAQLRNATPGVTLISPPPHHDIYSIEDLAQLIYDLKQINPRCRVCVKLVSRSGVGTIAAGVAKAKADVILISGYDGGTGASPQTSIKYAGIPWEMGLSEVNQVLTLNNLRHRIKLRVDGGFKTGRDVVIGAMLGAEEFGIGTASLIALGCIMVRQCHSNTCPVGVCTQDPALRAKFNGTADKLVNLFTFMAEEVKDVLAELGYDNLQDVIGRSDLLQQVHRGAKDLVDLDLNPLLAQADAGGHPRYCTIVGRNEVPDTLDAQMIKDARPLLDDGEKMQLQYNIQNTQRAIGTRISSLITQKYGMFGLKPGHLHVRLRGSAGQSLGAFAVQGLKIEVHGDANDYVAKGLSGGTIVLRPRPSSSLKTNENTIIGNTVLYGASAGKLFAAGQAGERFCVRNSGAIVVVEGCGSNGCEYMTGGTAVILGDVGENFGAGMTGGMAFIYDRNNHFGDVVNDSSVLYQRIETPHWDDLCRSLIEEHVAETDSGFARNLLDNWDRERGHFWQVVPKEIVDKLEHPIRSQSEDQATA</sequence>
<dbReference type="InterPro" id="IPR013785">
    <property type="entry name" value="Aldolase_TIM"/>
</dbReference>
<dbReference type="SUPFAM" id="SSF56235">
    <property type="entry name" value="N-terminal nucleophile aminohydrolases (Ntn hydrolases)"/>
    <property type="match status" value="1"/>
</dbReference>
<dbReference type="PANTHER" id="PTHR11938:SF133">
    <property type="entry name" value="GLUTAMATE SYNTHASE (NADH)"/>
    <property type="match status" value="1"/>
</dbReference>
<evidence type="ECO:0000256" key="21">
    <source>
        <dbReference type="SAM" id="MobiDB-lite"/>
    </source>
</evidence>
<dbReference type="Pfam" id="PF00310">
    <property type="entry name" value="GATase_2"/>
    <property type="match status" value="1"/>
</dbReference>
<dbReference type="EC" id="1.4.1.13" evidence="5"/>
<evidence type="ECO:0000256" key="8">
    <source>
        <dbReference type="ARBA" id="ARBA00022643"/>
    </source>
</evidence>
<evidence type="ECO:0000256" key="4">
    <source>
        <dbReference type="ARBA" id="ARBA00009716"/>
    </source>
</evidence>
<evidence type="ECO:0000256" key="16">
    <source>
        <dbReference type="ARBA" id="ARBA00023291"/>
    </source>
</evidence>
<dbReference type="EMBL" id="JFKA01000001">
    <property type="protein sequence ID" value="OSQ40724.1"/>
    <property type="molecule type" value="Genomic_DNA"/>
</dbReference>
<dbReference type="FunFam" id="3.60.20.10:FF:000001">
    <property type="entry name" value="Glutamate synthase, large subunit"/>
    <property type="match status" value="1"/>
</dbReference>
<comment type="cofactor">
    <cofactor evidence="1">
        <name>FMN</name>
        <dbReference type="ChEBI" id="CHEBI:58210"/>
    </cofactor>
</comment>
<evidence type="ECO:0000256" key="13">
    <source>
        <dbReference type="ARBA" id="ARBA00023004"/>
    </source>
</evidence>
<feature type="domain" description="Glutamine amidotransferase type-2" evidence="22">
    <location>
        <begin position="38"/>
        <end position="433"/>
    </location>
</feature>
<dbReference type="GO" id="GO:0046872">
    <property type="term" value="F:metal ion binding"/>
    <property type="evidence" value="ECO:0007669"/>
    <property type="project" value="UniProtKB-KW"/>
</dbReference>
<keyword evidence="16" id="KW-0003">3Fe-4S</keyword>
<dbReference type="InterPro" id="IPR002932">
    <property type="entry name" value="Glu_synthdom"/>
</dbReference>
<dbReference type="InterPro" id="IPR050711">
    <property type="entry name" value="ET-N_metabolism_enzyme"/>
</dbReference>
<keyword evidence="14" id="KW-0411">Iron-sulfur</keyword>
<dbReference type="Pfam" id="PF01645">
    <property type="entry name" value="Glu_synthase"/>
    <property type="match status" value="1"/>
</dbReference>
<dbReference type="NCBIfam" id="NF008730">
    <property type="entry name" value="PRK11750.1"/>
    <property type="match status" value="1"/>
</dbReference>
<dbReference type="SUPFAM" id="SSF69336">
    <property type="entry name" value="Alpha subunit of glutamate synthase, C-terminal domain"/>
    <property type="match status" value="1"/>
</dbReference>
<name>A0A1Y2L4F7_9PROT</name>
<proteinExistence type="inferred from homology"/>
<dbReference type="InterPro" id="IPR006982">
    <property type="entry name" value="Glu_synth_centr_N"/>
</dbReference>
<keyword evidence="7" id="KW-0285">Flavoprotein</keyword>
<dbReference type="Gene3D" id="3.20.20.70">
    <property type="entry name" value="Aldolase class I"/>
    <property type="match status" value="2"/>
</dbReference>
<comment type="catalytic activity">
    <reaction evidence="18">
        <text>2 L-glutamate + NADP(+) = L-glutamine + 2-oxoglutarate + NADPH + H(+)</text>
        <dbReference type="Rhea" id="RHEA:15501"/>
        <dbReference type="ChEBI" id="CHEBI:15378"/>
        <dbReference type="ChEBI" id="CHEBI:16810"/>
        <dbReference type="ChEBI" id="CHEBI:29985"/>
        <dbReference type="ChEBI" id="CHEBI:57783"/>
        <dbReference type="ChEBI" id="CHEBI:58349"/>
        <dbReference type="ChEBI" id="CHEBI:58359"/>
        <dbReference type="EC" id="1.4.1.13"/>
    </reaction>
</comment>
<comment type="cofactor">
    <cofactor evidence="2">
        <name>[3Fe-4S] cluster</name>
        <dbReference type="ChEBI" id="CHEBI:21137"/>
    </cofactor>
</comment>
<dbReference type="InterPro" id="IPR017932">
    <property type="entry name" value="GATase_2_dom"/>
</dbReference>
<dbReference type="FunFam" id="2.160.20.60:FF:000001">
    <property type="entry name" value="Glutamate synthase, large subunit"/>
    <property type="match status" value="1"/>
</dbReference>
<evidence type="ECO:0000256" key="2">
    <source>
        <dbReference type="ARBA" id="ARBA00001927"/>
    </source>
</evidence>
<gene>
    <name evidence="23" type="ORF">TMES_03195</name>
</gene>
<comment type="pathway">
    <text evidence="17">Amino-acid biosynthesis; L-glutamate biosynthesis via GLT pathway; L-glutamate from 2-oxoglutarate and L-glutamine (NADP(+) route): step 1/1.</text>
</comment>
<dbReference type="STRING" id="1293891.TMES_03195"/>
<dbReference type="Proteomes" id="UP000193391">
    <property type="component" value="Unassembled WGS sequence"/>
</dbReference>
<dbReference type="CDD" id="cd02808">
    <property type="entry name" value="GltS_FMN"/>
    <property type="match status" value="1"/>
</dbReference>
<dbReference type="GO" id="GO:0051538">
    <property type="term" value="F:3 iron, 4 sulfur cluster binding"/>
    <property type="evidence" value="ECO:0007669"/>
    <property type="project" value="UniProtKB-KW"/>
</dbReference>
<dbReference type="FunFam" id="3.20.20.70:FF:000097">
    <property type="entry name" value="Glutamate synthase, large subunit"/>
    <property type="match status" value="1"/>
</dbReference>